<reference evidence="8" key="3">
    <citation type="submission" date="2020-12" db="UniProtKB">
        <authorList>
            <consortium name="EnsemblPlants"/>
        </authorList>
    </citation>
    <scope>IDENTIFICATION</scope>
</reference>
<evidence type="ECO:0000256" key="3">
    <source>
        <dbReference type="ARBA" id="ARBA00022833"/>
    </source>
</evidence>
<dbReference type="Proteomes" id="UP000006727">
    <property type="component" value="Chromosome 18"/>
</dbReference>
<dbReference type="EMBL" id="ABEU02000018">
    <property type="protein sequence ID" value="PNR34729.1"/>
    <property type="molecule type" value="Genomic_DNA"/>
</dbReference>
<keyword evidence="9" id="KW-1185">Reference proteome</keyword>
<dbReference type="AlphaFoldDB" id="A0A2K1IZP4"/>
<keyword evidence="2 4" id="KW-0863">Zinc-finger</keyword>
<feature type="compositionally biased region" description="Pro residues" evidence="5">
    <location>
        <begin position="114"/>
        <end position="131"/>
    </location>
</feature>
<dbReference type="SMART" id="SM00356">
    <property type="entry name" value="ZnF_C3H1"/>
    <property type="match status" value="1"/>
</dbReference>
<dbReference type="RefSeq" id="XP_024402660.1">
    <property type="nucleotide sequence ID" value="XM_024546892.2"/>
</dbReference>
<dbReference type="GO" id="GO:0008270">
    <property type="term" value="F:zinc ion binding"/>
    <property type="evidence" value="ECO:0007669"/>
    <property type="project" value="UniProtKB-KW"/>
</dbReference>
<dbReference type="OMA" id="WPPIQEL"/>
<evidence type="ECO:0000313" key="9">
    <source>
        <dbReference type="Proteomes" id="UP000006727"/>
    </source>
</evidence>
<dbReference type="InterPro" id="IPR000571">
    <property type="entry name" value="Znf_CCCH"/>
</dbReference>
<evidence type="ECO:0000259" key="6">
    <source>
        <dbReference type="PROSITE" id="PS50103"/>
    </source>
</evidence>
<feature type="zinc finger region" description="C3H1-type" evidence="4">
    <location>
        <begin position="52"/>
        <end position="80"/>
    </location>
</feature>
<name>A0A2K1IZP4_PHYPA</name>
<reference evidence="7 9" key="2">
    <citation type="journal article" date="2018" name="Plant J.">
        <title>The Physcomitrella patens chromosome-scale assembly reveals moss genome structure and evolution.</title>
        <authorList>
            <person name="Lang D."/>
            <person name="Ullrich K.K."/>
            <person name="Murat F."/>
            <person name="Fuchs J."/>
            <person name="Jenkins J."/>
            <person name="Haas F.B."/>
            <person name="Piednoel M."/>
            <person name="Gundlach H."/>
            <person name="Van Bel M."/>
            <person name="Meyberg R."/>
            <person name="Vives C."/>
            <person name="Morata J."/>
            <person name="Symeonidi A."/>
            <person name="Hiss M."/>
            <person name="Muchero W."/>
            <person name="Kamisugi Y."/>
            <person name="Saleh O."/>
            <person name="Blanc G."/>
            <person name="Decker E.L."/>
            <person name="van Gessel N."/>
            <person name="Grimwood J."/>
            <person name="Hayes R.D."/>
            <person name="Graham S.W."/>
            <person name="Gunter L.E."/>
            <person name="McDaniel S.F."/>
            <person name="Hoernstein S.N.W."/>
            <person name="Larsson A."/>
            <person name="Li F.W."/>
            <person name="Perroud P.F."/>
            <person name="Phillips J."/>
            <person name="Ranjan P."/>
            <person name="Rokshar D.S."/>
            <person name="Rothfels C.J."/>
            <person name="Schneider L."/>
            <person name="Shu S."/>
            <person name="Stevenson D.W."/>
            <person name="Thummler F."/>
            <person name="Tillich M."/>
            <person name="Villarreal Aguilar J.C."/>
            <person name="Widiez T."/>
            <person name="Wong G.K."/>
            <person name="Wymore A."/>
            <person name="Zhang Y."/>
            <person name="Zimmer A.D."/>
            <person name="Quatrano R.S."/>
            <person name="Mayer K.F.X."/>
            <person name="Goodstein D."/>
            <person name="Casacuberta J.M."/>
            <person name="Vandepoele K."/>
            <person name="Reski R."/>
            <person name="Cuming A.C."/>
            <person name="Tuskan G.A."/>
            <person name="Maumus F."/>
            <person name="Salse J."/>
            <person name="Schmutz J."/>
            <person name="Rensing S.A."/>
        </authorList>
    </citation>
    <scope>NUCLEOTIDE SEQUENCE [LARGE SCALE GENOMIC DNA]</scope>
    <source>
        <strain evidence="8 9">cv. Gransden 2004</strain>
    </source>
</reference>
<feature type="region of interest" description="Disordered" evidence="5">
    <location>
        <begin position="110"/>
        <end position="131"/>
    </location>
</feature>
<dbReference type="GeneID" id="112295380"/>
<dbReference type="SUPFAM" id="SSF57667">
    <property type="entry name" value="beta-beta-alpha zinc fingers"/>
    <property type="match status" value="1"/>
</dbReference>
<evidence type="ECO:0000256" key="1">
    <source>
        <dbReference type="ARBA" id="ARBA00022723"/>
    </source>
</evidence>
<dbReference type="InterPro" id="IPR013085">
    <property type="entry name" value="U1-CZ_Znf_C2H2"/>
</dbReference>
<dbReference type="STRING" id="3218.A0A2K1IZP4"/>
<dbReference type="OrthoDB" id="2417221at2759"/>
<dbReference type="Pfam" id="PF06220">
    <property type="entry name" value="zf-U1"/>
    <property type="match status" value="1"/>
</dbReference>
<dbReference type="PANTHER" id="PTHR16465">
    <property type="entry name" value="NUCLEASE-RELATED"/>
    <property type="match status" value="1"/>
</dbReference>
<dbReference type="Gene3D" id="4.10.1000.10">
    <property type="entry name" value="Zinc finger, CCCH-type"/>
    <property type="match status" value="1"/>
</dbReference>
<evidence type="ECO:0000313" key="8">
    <source>
        <dbReference type="EnsemblPlants" id="Pp3c18_1910V3.1"/>
    </source>
</evidence>
<dbReference type="Gramene" id="Pp3c18_1910V3.2">
    <property type="protein sequence ID" value="Pp3c18_1910V3.2"/>
    <property type="gene ID" value="Pp3c18_1910"/>
</dbReference>
<accession>A0A2K1IZP4</accession>
<keyword evidence="3 4" id="KW-0862">Zinc</keyword>
<gene>
    <name evidence="8" type="primary">LOC112295380</name>
    <name evidence="7" type="ORF">PHYPA_022627</name>
</gene>
<keyword evidence="1 4" id="KW-0479">Metal-binding</keyword>
<feature type="domain" description="C3H1-type" evidence="6">
    <location>
        <begin position="52"/>
        <end position="80"/>
    </location>
</feature>
<dbReference type="SUPFAM" id="SSF90229">
    <property type="entry name" value="CCCH zinc finger"/>
    <property type="match status" value="1"/>
</dbReference>
<evidence type="ECO:0000256" key="5">
    <source>
        <dbReference type="SAM" id="MobiDB-lite"/>
    </source>
</evidence>
<dbReference type="Gramene" id="Pp3c18_1910V3.1">
    <property type="protein sequence ID" value="Pp3c18_1910V3.1"/>
    <property type="gene ID" value="Pp3c18_1910"/>
</dbReference>
<dbReference type="PROSITE" id="PS50103">
    <property type="entry name" value="ZF_C3H1"/>
    <property type="match status" value="1"/>
</dbReference>
<evidence type="ECO:0000256" key="2">
    <source>
        <dbReference type="ARBA" id="ARBA00022771"/>
    </source>
</evidence>
<dbReference type="InterPro" id="IPR036855">
    <property type="entry name" value="Znf_CCCH_sf"/>
</dbReference>
<dbReference type="PaxDb" id="3218-PP1S17_322V6.1"/>
<organism evidence="7">
    <name type="scientific">Physcomitrium patens</name>
    <name type="common">Spreading-leaved earth moss</name>
    <name type="synonym">Physcomitrella patens</name>
    <dbReference type="NCBI Taxonomy" id="3218"/>
    <lineage>
        <taxon>Eukaryota</taxon>
        <taxon>Viridiplantae</taxon>
        <taxon>Streptophyta</taxon>
        <taxon>Embryophyta</taxon>
        <taxon>Bryophyta</taxon>
        <taxon>Bryophytina</taxon>
        <taxon>Bryopsida</taxon>
        <taxon>Funariidae</taxon>
        <taxon>Funariales</taxon>
        <taxon>Funariaceae</taxon>
        <taxon>Physcomitrium</taxon>
    </lineage>
</organism>
<dbReference type="Gene3D" id="3.30.160.60">
    <property type="entry name" value="Classic Zinc Finger"/>
    <property type="match status" value="1"/>
</dbReference>
<dbReference type="EnsemblPlants" id="Pp3c18_1910V3.1">
    <property type="protein sequence ID" value="Pp3c18_1910V3.1"/>
    <property type="gene ID" value="Pp3c18_1910"/>
</dbReference>
<dbReference type="EnsemblPlants" id="Pp3c18_1910V3.2">
    <property type="protein sequence ID" value="Pp3c18_1910V3.2"/>
    <property type="gene ID" value="Pp3c18_1910"/>
</dbReference>
<evidence type="ECO:0000313" key="7">
    <source>
        <dbReference type="EMBL" id="PNR34729.1"/>
    </source>
</evidence>
<proteinExistence type="predicted"/>
<evidence type="ECO:0000256" key="4">
    <source>
        <dbReference type="PROSITE-ProRule" id="PRU00723"/>
    </source>
</evidence>
<dbReference type="InterPro" id="IPR036236">
    <property type="entry name" value="Znf_C2H2_sf"/>
</dbReference>
<dbReference type="FunFam" id="3.30.160.60:FF:001849">
    <property type="entry name" value="Zinc finger CCCH domain-containing protein 3"/>
    <property type="match status" value="1"/>
</dbReference>
<dbReference type="PANTHER" id="PTHR16465:SF0">
    <property type="entry name" value="ZINC FINGER MATRIN-TYPE PROTEIN 5"/>
    <property type="match status" value="1"/>
</dbReference>
<reference evidence="7 9" key="1">
    <citation type="journal article" date="2008" name="Science">
        <title>The Physcomitrella genome reveals evolutionary insights into the conquest of land by plants.</title>
        <authorList>
            <person name="Rensing S."/>
            <person name="Lang D."/>
            <person name="Zimmer A."/>
            <person name="Terry A."/>
            <person name="Salamov A."/>
            <person name="Shapiro H."/>
            <person name="Nishiyama T."/>
            <person name="Perroud P.-F."/>
            <person name="Lindquist E."/>
            <person name="Kamisugi Y."/>
            <person name="Tanahashi T."/>
            <person name="Sakakibara K."/>
            <person name="Fujita T."/>
            <person name="Oishi K."/>
            <person name="Shin-I T."/>
            <person name="Kuroki Y."/>
            <person name="Toyoda A."/>
            <person name="Suzuki Y."/>
            <person name="Hashimoto A."/>
            <person name="Yamaguchi K."/>
            <person name="Sugano A."/>
            <person name="Kohara Y."/>
            <person name="Fujiyama A."/>
            <person name="Anterola A."/>
            <person name="Aoki S."/>
            <person name="Ashton N."/>
            <person name="Barbazuk W.B."/>
            <person name="Barker E."/>
            <person name="Bennetzen J."/>
            <person name="Bezanilla M."/>
            <person name="Blankenship R."/>
            <person name="Cho S.H."/>
            <person name="Dutcher S."/>
            <person name="Estelle M."/>
            <person name="Fawcett J.A."/>
            <person name="Gundlach H."/>
            <person name="Hanada K."/>
            <person name="Heyl A."/>
            <person name="Hicks K.A."/>
            <person name="Hugh J."/>
            <person name="Lohr M."/>
            <person name="Mayer K."/>
            <person name="Melkozernov A."/>
            <person name="Murata T."/>
            <person name="Nelson D."/>
            <person name="Pils B."/>
            <person name="Prigge M."/>
            <person name="Reiss B."/>
            <person name="Renner T."/>
            <person name="Rombauts S."/>
            <person name="Rushton P."/>
            <person name="Sanderfoot A."/>
            <person name="Schween G."/>
            <person name="Shiu S.-H."/>
            <person name="Stueber K."/>
            <person name="Theodoulou F.L."/>
            <person name="Tu H."/>
            <person name="Van de Peer Y."/>
            <person name="Verrier P.J."/>
            <person name="Waters E."/>
            <person name="Wood A."/>
            <person name="Yang L."/>
            <person name="Cove D."/>
            <person name="Cuming A."/>
            <person name="Hasebe M."/>
            <person name="Lucas S."/>
            <person name="Mishler D.B."/>
            <person name="Reski R."/>
            <person name="Grigoriev I."/>
            <person name="Quatrano R.S."/>
            <person name="Boore J.L."/>
        </authorList>
    </citation>
    <scope>NUCLEOTIDE SEQUENCE [LARGE SCALE GENOMIC DNA]</scope>
    <source>
        <strain evidence="8 9">cv. Gransden 2004</strain>
    </source>
</reference>
<dbReference type="GO" id="GO:0005689">
    <property type="term" value="C:U12-type spliceosomal complex"/>
    <property type="evidence" value="ECO:0000318"/>
    <property type="project" value="GO_Central"/>
</dbReference>
<sequence length="131" mass="14799">MPAHKYYCDYCDKQFYDTPASRKRHLQGIAHQRAKKQWFDSFRDQESGLPQDAKRPPCTFFLRTGTCQYGSECRFEHPVQPPAPSAPGPFEALNVAPESSALPNLLMKDLPLSLRPPPEGGYPPLPPVEWG</sequence>
<protein>
    <recommendedName>
        <fullName evidence="6">C3H1-type domain-containing protein</fullName>
    </recommendedName>
</protein>
<dbReference type="Pfam" id="PF00642">
    <property type="entry name" value="zf-CCCH"/>
    <property type="match status" value="1"/>
</dbReference>